<organism evidence="5 6">
    <name type="scientific">Micromonospora craterilacus</name>
    <dbReference type="NCBI Taxonomy" id="1655439"/>
    <lineage>
        <taxon>Bacteria</taxon>
        <taxon>Bacillati</taxon>
        <taxon>Actinomycetota</taxon>
        <taxon>Actinomycetes</taxon>
        <taxon>Micromonosporales</taxon>
        <taxon>Micromonosporaceae</taxon>
        <taxon>Micromonospora</taxon>
    </lineage>
</organism>
<reference evidence="5 6" key="1">
    <citation type="submission" date="2018-01" db="EMBL/GenBank/DDBJ databases">
        <title>Draft genome sequence of Jishengella sp. NA12.</title>
        <authorList>
            <person name="Sahin N."/>
            <person name="Ay H."/>
            <person name="Saygin H."/>
        </authorList>
    </citation>
    <scope>NUCLEOTIDE SEQUENCE [LARGE SCALE GENOMIC DNA]</scope>
    <source>
        <strain evidence="5 6">NA12</strain>
    </source>
</reference>
<evidence type="ECO:0000256" key="2">
    <source>
        <dbReference type="PIRSR" id="PIRSR000390-1"/>
    </source>
</evidence>
<dbReference type="Pfam" id="PF01041">
    <property type="entry name" value="DegT_DnrJ_EryC1"/>
    <property type="match status" value="1"/>
</dbReference>
<gene>
    <name evidence="5" type="ORF">C1I95_11710</name>
</gene>
<keyword evidence="5" id="KW-0808">Transferase</keyword>
<evidence type="ECO:0000256" key="4">
    <source>
        <dbReference type="RuleBase" id="RU004508"/>
    </source>
</evidence>
<keyword evidence="3 4" id="KW-0663">Pyridoxal phosphate</keyword>
<comment type="cofactor">
    <cofactor evidence="1">
        <name>pyridoxal 5'-phosphate</name>
        <dbReference type="ChEBI" id="CHEBI:597326"/>
    </cofactor>
</comment>
<evidence type="ECO:0000313" key="5">
    <source>
        <dbReference type="EMBL" id="PZG19359.1"/>
    </source>
</evidence>
<comment type="caution">
    <text evidence="5">The sequence shown here is derived from an EMBL/GenBank/DDBJ whole genome shotgun (WGS) entry which is preliminary data.</text>
</comment>
<name>A0A2W2ERE9_9ACTN</name>
<dbReference type="OrthoDB" id="9804264at2"/>
<keyword evidence="5" id="KW-0032">Aminotransferase</keyword>
<dbReference type="GO" id="GO:0000271">
    <property type="term" value="P:polysaccharide biosynthetic process"/>
    <property type="evidence" value="ECO:0007669"/>
    <property type="project" value="TreeGrafter"/>
</dbReference>
<dbReference type="PIRSF" id="PIRSF000390">
    <property type="entry name" value="PLP_StrS"/>
    <property type="match status" value="1"/>
</dbReference>
<accession>A0A2W2ERE9</accession>
<feature type="active site" description="Proton acceptor" evidence="2">
    <location>
        <position position="182"/>
    </location>
</feature>
<dbReference type="GO" id="GO:0030170">
    <property type="term" value="F:pyridoxal phosphate binding"/>
    <property type="evidence" value="ECO:0007669"/>
    <property type="project" value="TreeGrafter"/>
</dbReference>
<dbReference type="InterPro" id="IPR015422">
    <property type="entry name" value="PyrdxlP-dep_Trfase_small"/>
</dbReference>
<keyword evidence="6" id="KW-1185">Reference proteome</keyword>
<sequence>MINVFQPTLGDEEVAAVREVFASGWLGRGRRTETFEAAFADHLGVPADEVRSVNSCTEALFVAMEVLGVGPGDEVVLPSVSFVGAANAIAARGATPVFCDVDPTTLNPTVGHVDAALTARTVGVLVLHYGGYPGDIVAISRLCRERGLFLVEDAACAVASSVAGRACGTFGDIGVWSFDAMKTLVTGDGGMMWLRDPALARQVGTTTYLGMRQTAGFTQAGGDATRWWEFEVDSFSRRSITNDICAAIGLVQLRRLPAFISRRRAVAEEYDAQFANLGFLRRPPALPAGHRTSYTFYWIGLPAGARDEVARRLYDAGIYTTFRYLPLHTVAAYGYRGPRLAGAEQAARETLCLPLHQGLDDHAVRKVIDNVRAAMRAISAPRPA</sequence>
<evidence type="ECO:0000256" key="3">
    <source>
        <dbReference type="PIRSR" id="PIRSR000390-2"/>
    </source>
</evidence>
<dbReference type="CDD" id="cd00616">
    <property type="entry name" value="AHBA_syn"/>
    <property type="match status" value="1"/>
</dbReference>
<dbReference type="RefSeq" id="WP_111213834.1">
    <property type="nucleotide sequence ID" value="NZ_POTY01000057.1"/>
</dbReference>
<dbReference type="Proteomes" id="UP000248924">
    <property type="component" value="Unassembled WGS sequence"/>
</dbReference>
<feature type="modified residue" description="N6-(pyridoxal phosphate)lysine" evidence="3">
    <location>
        <position position="182"/>
    </location>
</feature>
<proteinExistence type="inferred from homology"/>
<dbReference type="InterPro" id="IPR000653">
    <property type="entry name" value="DegT/StrS_aminotransferase"/>
</dbReference>
<dbReference type="GO" id="GO:0008483">
    <property type="term" value="F:transaminase activity"/>
    <property type="evidence" value="ECO:0007669"/>
    <property type="project" value="UniProtKB-KW"/>
</dbReference>
<dbReference type="SUPFAM" id="SSF53383">
    <property type="entry name" value="PLP-dependent transferases"/>
    <property type="match status" value="1"/>
</dbReference>
<dbReference type="Gene3D" id="3.90.1150.10">
    <property type="entry name" value="Aspartate Aminotransferase, domain 1"/>
    <property type="match status" value="1"/>
</dbReference>
<dbReference type="InterPro" id="IPR015424">
    <property type="entry name" value="PyrdxlP-dep_Trfase"/>
</dbReference>
<evidence type="ECO:0000313" key="6">
    <source>
        <dbReference type="Proteomes" id="UP000248924"/>
    </source>
</evidence>
<dbReference type="EMBL" id="POTY01000057">
    <property type="protein sequence ID" value="PZG19359.1"/>
    <property type="molecule type" value="Genomic_DNA"/>
</dbReference>
<comment type="similarity">
    <text evidence="4">Belongs to the DegT/DnrJ/EryC1 family.</text>
</comment>
<dbReference type="AlphaFoldDB" id="A0A2W2ERE9"/>
<dbReference type="Gene3D" id="3.40.640.10">
    <property type="entry name" value="Type I PLP-dependent aspartate aminotransferase-like (Major domain)"/>
    <property type="match status" value="1"/>
</dbReference>
<protein>
    <submittedName>
        <fullName evidence="5">DegT/DnrJ/EryC1/StrS family aminotransferase</fullName>
    </submittedName>
</protein>
<evidence type="ECO:0000256" key="1">
    <source>
        <dbReference type="ARBA" id="ARBA00001933"/>
    </source>
</evidence>
<dbReference type="InterPro" id="IPR015421">
    <property type="entry name" value="PyrdxlP-dep_Trfase_major"/>
</dbReference>
<dbReference type="PANTHER" id="PTHR30244:SF34">
    <property type="entry name" value="DTDP-4-AMINO-4,6-DIDEOXYGALACTOSE TRANSAMINASE"/>
    <property type="match status" value="1"/>
</dbReference>
<dbReference type="PANTHER" id="PTHR30244">
    <property type="entry name" value="TRANSAMINASE"/>
    <property type="match status" value="1"/>
</dbReference>